<evidence type="ECO:0000313" key="4">
    <source>
        <dbReference type="Proteomes" id="UP001219525"/>
    </source>
</evidence>
<evidence type="ECO:0000256" key="1">
    <source>
        <dbReference type="SAM" id="MobiDB-lite"/>
    </source>
</evidence>
<organism evidence="3 4">
    <name type="scientific">Mycena pura</name>
    <dbReference type="NCBI Taxonomy" id="153505"/>
    <lineage>
        <taxon>Eukaryota</taxon>
        <taxon>Fungi</taxon>
        <taxon>Dikarya</taxon>
        <taxon>Basidiomycota</taxon>
        <taxon>Agaricomycotina</taxon>
        <taxon>Agaricomycetes</taxon>
        <taxon>Agaricomycetidae</taxon>
        <taxon>Agaricales</taxon>
        <taxon>Marasmiineae</taxon>
        <taxon>Mycenaceae</taxon>
        <taxon>Mycena</taxon>
    </lineage>
</organism>
<dbReference type="Pfam" id="PF18803">
    <property type="entry name" value="CxC2"/>
    <property type="match status" value="1"/>
</dbReference>
<feature type="compositionally biased region" description="Polar residues" evidence="1">
    <location>
        <begin position="957"/>
        <end position="970"/>
    </location>
</feature>
<gene>
    <name evidence="3" type="ORF">GGX14DRAFT_578240</name>
</gene>
<dbReference type="PANTHER" id="PTHR33104">
    <property type="entry name" value="SI:DKEY-29D5.2"/>
    <property type="match status" value="1"/>
</dbReference>
<name>A0AAD6UQH8_9AGAR</name>
<dbReference type="PANTHER" id="PTHR33104:SF2">
    <property type="entry name" value="CXC3 LIKE CYSTEINE CLUSTER DOMAIN-CONTAINING PROTEIN"/>
    <property type="match status" value="1"/>
</dbReference>
<sequence length="1168" mass="132574">MKRVGQNKTKPSASRTMLATCVPTFEVNYHTGGGTSHSETHYVNDAVSGSEQKLATLPPDNTPLSLNSCFLSDSTATAGEDDGTAPAYEDTAPCDENGPKTRQTVMHMEELKSQEAVILEILLSLHYWPQLLAPCACGKGSRLRTVACGDCLQAELVCRQCWLDSHRTTPTHWALVWNAEERFFEKYDFSRVLKNSAVAIGHNGHRCPEADPARTFTLVDSNGIHATSITFCRCQTPDGQRGEREFQQLLRAGIFPGSVKEPKTGYTLGVLKFYQQLRSQGKGSAYNFVLVLQRMADPFFAGSVPDVYANFLAITRYYHHLDIIMRRGYAHGIDTALPGETDRPYPNRPIGYLGLQCAACPERGVNMPLVVTVPKYLRHLISQNFTLDGNFKANLFFKRDNGSDKALTDGRMYFPSQLEYDAIAEKYVVKEEDKEVPCNAHIGSIRHQGLVKYGNTAVSGVVACACDHAVVGSFIDMKKGEAFALGTYAQREHVKHTNSPPHGPSSRSPTVWSYDSWCSFEVHHVERAIELFPEEKWLHTLLAESDGQIPADHINGHGLQCQTVWQAVYFPCRGHFHGETAEMIWAFLNPLGASTRQMTAGARHDTLNFVIDAWNWLKVLRQAELAAAERLDALELFELHMAVVMDLSKQNATEVAAWSRMDRDDKSVYQHKSHSVMTIQTMLASMVAEERQESRREDGYEARTSAAQWIRDGMFIERDQQFLIALLDCYRKHPLQDTWETIVKERQALNIDLKYFRERQREIYPRLRLSALDADEPELTAIQLPSYRVKHGQRLATDVGAAEADTKLREAEIKLRCRQAENGILTVQDTCLALSAANKARDGDYRGQAGKTRTERNVQKAWLMKTFEINMYNRARAALVTLGYMADDAVEPYPVLTLRDTRRKDTHLHRAKGDSRLFDGTAWYLQSGVRLSGEVVASPLENERRDSEDDEPRLLAGTQTLKRSGYSRSQRAPKRLKDIAPDDVVVEGALSSEAEESDVEMSPSKQGKLRRKSGKRKAKKDDGWIWKWLERGTRAGSGDDGRLEEYKRESMRVQWFRAEAEMYRWLEQYERKHAELTRIIKRYHHDRQVWMRLADRAEQQAGQVNGAATFARMQAAMYRRLEHNAKAIYKSADSGAHHDWVAAKTFDDLVMKIDRWRDVVLKWMDEMV</sequence>
<dbReference type="InterPro" id="IPR041457">
    <property type="entry name" value="CxC2_KDZ-assoc"/>
</dbReference>
<evidence type="ECO:0000313" key="3">
    <source>
        <dbReference type="EMBL" id="KAJ7192376.1"/>
    </source>
</evidence>
<comment type="caution">
    <text evidence="3">The sequence shown here is derived from an EMBL/GenBank/DDBJ whole genome shotgun (WGS) entry which is preliminary data.</text>
</comment>
<reference evidence="3" key="1">
    <citation type="submission" date="2023-03" db="EMBL/GenBank/DDBJ databases">
        <title>Massive genome expansion in bonnet fungi (Mycena s.s.) driven by repeated elements and novel gene families across ecological guilds.</title>
        <authorList>
            <consortium name="Lawrence Berkeley National Laboratory"/>
            <person name="Harder C.B."/>
            <person name="Miyauchi S."/>
            <person name="Viragh M."/>
            <person name="Kuo A."/>
            <person name="Thoen E."/>
            <person name="Andreopoulos B."/>
            <person name="Lu D."/>
            <person name="Skrede I."/>
            <person name="Drula E."/>
            <person name="Henrissat B."/>
            <person name="Morin E."/>
            <person name="Kohler A."/>
            <person name="Barry K."/>
            <person name="LaButti K."/>
            <person name="Morin E."/>
            <person name="Salamov A."/>
            <person name="Lipzen A."/>
            <person name="Mereny Z."/>
            <person name="Hegedus B."/>
            <person name="Baldrian P."/>
            <person name="Stursova M."/>
            <person name="Weitz H."/>
            <person name="Taylor A."/>
            <person name="Grigoriev I.V."/>
            <person name="Nagy L.G."/>
            <person name="Martin F."/>
            <person name="Kauserud H."/>
        </authorList>
    </citation>
    <scope>NUCLEOTIDE SEQUENCE</scope>
    <source>
        <strain evidence="3">9144</strain>
    </source>
</reference>
<dbReference type="Proteomes" id="UP001219525">
    <property type="component" value="Unassembled WGS sequence"/>
</dbReference>
<dbReference type="Pfam" id="PF18758">
    <property type="entry name" value="KDZ"/>
    <property type="match status" value="1"/>
</dbReference>
<proteinExistence type="predicted"/>
<accession>A0AAD6UQH8</accession>
<dbReference type="InterPro" id="IPR040521">
    <property type="entry name" value="KDZ"/>
</dbReference>
<evidence type="ECO:0000259" key="2">
    <source>
        <dbReference type="Pfam" id="PF18803"/>
    </source>
</evidence>
<dbReference type="EMBL" id="JARJCW010000121">
    <property type="protein sequence ID" value="KAJ7192376.1"/>
    <property type="molecule type" value="Genomic_DNA"/>
</dbReference>
<feature type="domain" description="CxC2-like cysteine cluster KDZ transposase-associated" evidence="2">
    <location>
        <begin position="198"/>
        <end position="297"/>
    </location>
</feature>
<dbReference type="AlphaFoldDB" id="A0AAD6UQH8"/>
<keyword evidence="4" id="KW-1185">Reference proteome</keyword>
<feature type="compositionally biased region" description="Basic residues" evidence="1">
    <location>
        <begin position="1007"/>
        <end position="1016"/>
    </location>
</feature>
<feature type="region of interest" description="Disordered" evidence="1">
    <location>
        <begin position="940"/>
        <end position="1016"/>
    </location>
</feature>
<protein>
    <recommendedName>
        <fullName evidence="2">CxC2-like cysteine cluster KDZ transposase-associated domain-containing protein</fullName>
    </recommendedName>
</protein>